<dbReference type="InterPro" id="IPR050951">
    <property type="entry name" value="Retrovirus_Pol_polyprotein"/>
</dbReference>
<dbReference type="InterPro" id="IPR036397">
    <property type="entry name" value="RNaseH_sf"/>
</dbReference>
<dbReference type="InterPro" id="IPR012337">
    <property type="entry name" value="RNaseH-like_sf"/>
</dbReference>
<evidence type="ECO:0000259" key="1">
    <source>
        <dbReference type="PROSITE" id="PS50994"/>
    </source>
</evidence>
<dbReference type="SUPFAM" id="SSF53098">
    <property type="entry name" value="Ribonuclease H-like"/>
    <property type="match status" value="1"/>
</dbReference>
<feature type="domain" description="Integrase catalytic" evidence="1">
    <location>
        <begin position="21"/>
        <end position="132"/>
    </location>
</feature>
<protein>
    <submittedName>
        <fullName evidence="2">Endogenous retrovirus group K member 19 Pol protein</fullName>
    </submittedName>
</protein>
<dbReference type="Proteomes" id="UP001249851">
    <property type="component" value="Unassembled WGS sequence"/>
</dbReference>
<organism evidence="2 3">
    <name type="scientific">Acropora cervicornis</name>
    <name type="common">Staghorn coral</name>
    <dbReference type="NCBI Taxonomy" id="6130"/>
    <lineage>
        <taxon>Eukaryota</taxon>
        <taxon>Metazoa</taxon>
        <taxon>Cnidaria</taxon>
        <taxon>Anthozoa</taxon>
        <taxon>Hexacorallia</taxon>
        <taxon>Scleractinia</taxon>
        <taxon>Astrocoeniina</taxon>
        <taxon>Acroporidae</taxon>
        <taxon>Acropora</taxon>
    </lineage>
</organism>
<gene>
    <name evidence="2" type="ORF">P5673_029920</name>
</gene>
<keyword evidence="3" id="KW-1185">Reference proteome</keyword>
<dbReference type="GO" id="GO:0003676">
    <property type="term" value="F:nucleic acid binding"/>
    <property type="evidence" value="ECO:0007669"/>
    <property type="project" value="InterPro"/>
</dbReference>
<evidence type="ECO:0000313" key="2">
    <source>
        <dbReference type="EMBL" id="KAK2549537.1"/>
    </source>
</evidence>
<evidence type="ECO:0000313" key="3">
    <source>
        <dbReference type="Proteomes" id="UP001249851"/>
    </source>
</evidence>
<sequence length="132" mass="14646">MSPELKQYIGKCDICLAHHIYIKVSCLTTVTSKAVIKALKEIFARLGIPDEEVSDNGPQFSSAEFEVFTKTWSFSHVISSPTHGQSDGKVQSPVKTVKRLFTKCQESGHSEHLALLDWRNTPSESAQAQHST</sequence>
<proteinExistence type="predicted"/>
<accession>A0AAD9PUW2</accession>
<reference evidence="2" key="1">
    <citation type="journal article" date="2023" name="G3 (Bethesda)">
        <title>Whole genome assembly and annotation of the endangered Caribbean coral Acropora cervicornis.</title>
        <authorList>
            <person name="Selwyn J.D."/>
            <person name="Vollmer S.V."/>
        </authorList>
    </citation>
    <scope>NUCLEOTIDE SEQUENCE</scope>
    <source>
        <strain evidence="2">K2</strain>
    </source>
</reference>
<name>A0AAD9PUW2_ACRCE</name>
<dbReference type="GO" id="GO:0015074">
    <property type="term" value="P:DNA integration"/>
    <property type="evidence" value="ECO:0007669"/>
    <property type="project" value="InterPro"/>
</dbReference>
<dbReference type="PROSITE" id="PS50994">
    <property type="entry name" value="INTEGRASE"/>
    <property type="match status" value="1"/>
</dbReference>
<dbReference type="AlphaFoldDB" id="A0AAD9PUW2"/>
<dbReference type="InterPro" id="IPR001584">
    <property type="entry name" value="Integrase_cat-core"/>
</dbReference>
<dbReference type="EMBL" id="JARQWQ010000124">
    <property type="protein sequence ID" value="KAK2549537.1"/>
    <property type="molecule type" value="Genomic_DNA"/>
</dbReference>
<dbReference type="PANTHER" id="PTHR37984:SF8">
    <property type="entry name" value="CCHC-TYPE DOMAIN-CONTAINING PROTEIN"/>
    <property type="match status" value="1"/>
</dbReference>
<dbReference type="PANTHER" id="PTHR37984">
    <property type="entry name" value="PROTEIN CBG26694"/>
    <property type="match status" value="1"/>
</dbReference>
<reference evidence="2" key="2">
    <citation type="journal article" date="2023" name="Science">
        <title>Genomic signatures of disease resistance in endangered staghorn corals.</title>
        <authorList>
            <person name="Vollmer S.V."/>
            <person name="Selwyn J.D."/>
            <person name="Despard B.A."/>
            <person name="Roesel C.L."/>
        </authorList>
    </citation>
    <scope>NUCLEOTIDE SEQUENCE</scope>
    <source>
        <strain evidence="2">K2</strain>
    </source>
</reference>
<comment type="caution">
    <text evidence="2">The sequence shown here is derived from an EMBL/GenBank/DDBJ whole genome shotgun (WGS) entry which is preliminary data.</text>
</comment>
<dbReference type="Gene3D" id="3.30.420.10">
    <property type="entry name" value="Ribonuclease H-like superfamily/Ribonuclease H"/>
    <property type="match status" value="1"/>
</dbReference>